<proteinExistence type="predicted"/>
<evidence type="ECO:0000313" key="4">
    <source>
        <dbReference type="Proteomes" id="UP000190648"/>
    </source>
</evidence>
<dbReference type="EMBL" id="LSYS01003963">
    <property type="protein sequence ID" value="OPJ81692.1"/>
    <property type="molecule type" value="Genomic_DNA"/>
</dbReference>
<organism evidence="3 4">
    <name type="scientific">Patagioenas fasciata monilis</name>
    <dbReference type="NCBI Taxonomy" id="372326"/>
    <lineage>
        <taxon>Eukaryota</taxon>
        <taxon>Metazoa</taxon>
        <taxon>Chordata</taxon>
        <taxon>Craniata</taxon>
        <taxon>Vertebrata</taxon>
        <taxon>Euteleostomi</taxon>
        <taxon>Archelosauria</taxon>
        <taxon>Archosauria</taxon>
        <taxon>Dinosauria</taxon>
        <taxon>Saurischia</taxon>
        <taxon>Theropoda</taxon>
        <taxon>Coelurosauria</taxon>
        <taxon>Aves</taxon>
        <taxon>Neognathae</taxon>
        <taxon>Neoaves</taxon>
        <taxon>Columbimorphae</taxon>
        <taxon>Columbiformes</taxon>
        <taxon>Columbidae</taxon>
        <taxon>Patagioenas</taxon>
    </lineage>
</organism>
<dbReference type="InterPro" id="IPR040554">
    <property type="entry name" value="KPWE_PEX14_dom"/>
</dbReference>
<sequence length="83" mass="8709">MESAPAPPQPAPSFAEVLQLVRSGREPPGVRQPFASPTGASPTASRLPPPAKPWESCPGQPLPESPRAQHGSGDSHSQHLENE</sequence>
<feature type="domain" description="Peroxisomal membrane protein PEX14-like KPWE" evidence="2">
    <location>
        <begin position="12"/>
        <end position="55"/>
    </location>
</feature>
<gene>
    <name evidence="3" type="ORF">AV530_014684</name>
</gene>
<evidence type="ECO:0000256" key="1">
    <source>
        <dbReference type="SAM" id="MobiDB-lite"/>
    </source>
</evidence>
<accession>A0A1V4KB35</accession>
<evidence type="ECO:0000313" key="3">
    <source>
        <dbReference type="EMBL" id="OPJ81692.1"/>
    </source>
</evidence>
<dbReference type="Pfam" id="PF17733">
    <property type="entry name" value="KPWE_dom"/>
    <property type="match status" value="1"/>
</dbReference>
<keyword evidence="4" id="KW-1185">Reference proteome</keyword>
<evidence type="ECO:0000259" key="2">
    <source>
        <dbReference type="Pfam" id="PF17733"/>
    </source>
</evidence>
<dbReference type="Proteomes" id="UP000190648">
    <property type="component" value="Unassembled WGS sequence"/>
</dbReference>
<name>A0A1V4KB35_PATFA</name>
<dbReference type="OrthoDB" id="9936937at2759"/>
<reference evidence="3 4" key="1">
    <citation type="submission" date="2016-02" db="EMBL/GenBank/DDBJ databases">
        <title>Band-tailed pigeon sequencing and assembly.</title>
        <authorList>
            <person name="Soares A.E."/>
            <person name="Novak B.J."/>
            <person name="Rice E.S."/>
            <person name="O'Connell B."/>
            <person name="Chang D."/>
            <person name="Weber S."/>
            <person name="Shapiro B."/>
        </authorList>
    </citation>
    <scope>NUCLEOTIDE SEQUENCE [LARGE SCALE GENOMIC DNA]</scope>
    <source>
        <strain evidence="3">BTP2013</strain>
        <tissue evidence="3">Blood</tissue>
    </source>
</reference>
<protein>
    <recommendedName>
        <fullName evidence="2">Peroxisomal membrane protein PEX14-like KPWE domain-containing protein</fullName>
    </recommendedName>
</protein>
<comment type="caution">
    <text evidence="3">The sequence shown here is derived from an EMBL/GenBank/DDBJ whole genome shotgun (WGS) entry which is preliminary data.</text>
</comment>
<dbReference type="AlphaFoldDB" id="A0A1V4KB35"/>
<feature type="region of interest" description="Disordered" evidence="1">
    <location>
        <begin position="20"/>
        <end position="83"/>
    </location>
</feature>